<gene>
    <name evidence="2" type="ORF">ACFSAH_16670</name>
</gene>
<dbReference type="RefSeq" id="WP_379663878.1">
    <property type="nucleotide sequence ID" value="NZ_JBHUDG010000048.1"/>
</dbReference>
<keyword evidence="1" id="KW-0732">Signal</keyword>
<evidence type="ECO:0000256" key="1">
    <source>
        <dbReference type="SAM" id="SignalP"/>
    </source>
</evidence>
<protein>
    <submittedName>
        <fullName evidence="2">Uncharacterized protein</fullName>
    </submittedName>
</protein>
<name>A0ABW4IFI5_9SPHI</name>
<feature type="signal peptide" evidence="1">
    <location>
        <begin position="1"/>
        <end position="22"/>
    </location>
</feature>
<comment type="caution">
    <text evidence="2">The sequence shown here is derived from an EMBL/GenBank/DDBJ whole genome shotgun (WGS) entry which is preliminary data.</text>
</comment>
<reference evidence="3" key="1">
    <citation type="journal article" date="2019" name="Int. J. Syst. Evol. Microbiol.">
        <title>The Global Catalogue of Microorganisms (GCM) 10K type strain sequencing project: providing services to taxonomists for standard genome sequencing and annotation.</title>
        <authorList>
            <consortium name="The Broad Institute Genomics Platform"/>
            <consortium name="The Broad Institute Genome Sequencing Center for Infectious Disease"/>
            <person name="Wu L."/>
            <person name="Ma J."/>
        </authorList>
    </citation>
    <scope>NUCLEOTIDE SEQUENCE [LARGE SCALE GENOMIC DNA]</scope>
    <source>
        <strain evidence="3">CCUG 53762</strain>
    </source>
</reference>
<feature type="chain" id="PRO_5045968880" evidence="1">
    <location>
        <begin position="23"/>
        <end position="279"/>
    </location>
</feature>
<keyword evidence="3" id="KW-1185">Reference proteome</keyword>
<organism evidence="2 3">
    <name type="scientific">Pseudopedobacter beijingensis</name>
    <dbReference type="NCBI Taxonomy" id="1207056"/>
    <lineage>
        <taxon>Bacteria</taxon>
        <taxon>Pseudomonadati</taxon>
        <taxon>Bacteroidota</taxon>
        <taxon>Sphingobacteriia</taxon>
        <taxon>Sphingobacteriales</taxon>
        <taxon>Sphingobacteriaceae</taxon>
        <taxon>Pseudopedobacter</taxon>
    </lineage>
</organism>
<dbReference type="EMBL" id="JBHUDG010000048">
    <property type="protein sequence ID" value="MFD1631510.1"/>
    <property type="molecule type" value="Genomic_DNA"/>
</dbReference>
<dbReference type="Proteomes" id="UP001597118">
    <property type="component" value="Unassembled WGS sequence"/>
</dbReference>
<accession>A0ABW4IFI5</accession>
<evidence type="ECO:0000313" key="3">
    <source>
        <dbReference type="Proteomes" id="UP001597118"/>
    </source>
</evidence>
<proteinExistence type="predicted"/>
<evidence type="ECO:0000313" key="2">
    <source>
        <dbReference type="EMBL" id="MFD1631510.1"/>
    </source>
</evidence>
<sequence length="279" mass="31378">MMNYKSILTFFLFLLCVSVTYAQVDTLFINGERIPCSVKEVTADAVKFSYPGEDLLNTVYKNTVQQIKFKSGRTQTFIEASSYKKVSSVDDYDNVTMTSVESEVKGLYKLGEVSSKAKGTTTLSNQERVKERAYRKLKIEAAMLGANIVYLTNQRSEGNKFGGYYQSGSSAETNLTGVAYTNQLPSIEDFKKLTNGKSDFVVVEETKMWSSDSDMSKSAIKKDFKVLDIVNDNGIITINGELSGVKKYSKFRLVGFTADSFNIYYKDKSTVYNYKVQFK</sequence>